<protein>
    <submittedName>
        <fullName evidence="1">Uncharacterized protein</fullName>
    </submittedName>
</protein>
<dbReference type="EMBL" id="ATNM01000038">
    <property type="protein sequence ID" value="EPR70462.1"/>
    <property type="molecule type" value="Genomic_DNA"/>
</dbReference>
<name>S7VLY2_9BACT</name>
<accession>S7VLY2</accession>
<dbReference type="AlphaFoldDB" id="S7VLY2"/>
<comment type="caution">
    <text evidence="1">The sequence shown here is derived from an EMBL/GenBank/DDBJ whole genome shotgun (WGS) entry which is preliminary data.</text>
</comment>
<gene>
    <name evidence="1" type="ORF">ADICYQ_1017</name>
</gene>
<proteinExistence type="predicted"/>
<dbReference type="Proteomes" id="UP000014974">
    <property type="component" value="Unassembled WGS sequence"/>
</dbReference>
<sequence length="42" mass="4973">MIFGTEFRAKNEWISLLELTHFFNALHPSPKTISFEGRKHLK</sequence>
<evidence type="ECO:0000313" key="1">
    <source>
        <dbReference type="EMBL" id="EPR70462.1"/>
    </source>
</evidence>
<reference evidence="1 2" key="1">
    <citation type="journal article" date="2013" name="Genome Announc.">
        <title>Draft Genome Sequence of Cyclobacterium qasimii Strain M12-11BT, Isolated from Arctic Marine Sediment.</title>
        <authorList>
            <person name="Shivaji S."/>
            <person name="Ara S."/>
            <person name="Singh A."/>
            <person name="Kumar Pinnaka A."/>
        </authorList>
    </citation>
    <scope>NUCLEOTIDE SEQUENCE [LARGE SCALE GENOMIC DNA]</scope>
    <source>
        <strain evidence="1 2">M12-11B</strain>
    </source>
</reference>
<evidence type="ECO:0000313" key="2">
    <source>
        <dbReference type="Proteomes" id="UP000014974"/>
    </source>
</evidence>
<organism evidence="1 2">
    <name type="scientific">Cyclobacterium qasimii M12-11B</name>
    <dbReference type="NCBI Taxonomy" id="641524"/>
    <lineage>
        <taxon>Bacteria</taxon>
        <taxon>Pseudomonadati</taxon>
        <taxon>Bacteroidota</taxon>
        <taxon>Cytophagia</taxon>
        <taxon>Cytophagales</taxon>
        <taxon>Cyclobacteriaceae</taxon>
        <taxon>Cyclobacterium</taxon>
    </lineage>
</organism>